<dbReference type="Gene3D" id="1.20.910.10">
    <property type="entry name" value="Heme oxygenase-like"/>
    <property type="match status" value="1"/>
</dbReference>
<dbReference type="AlphaFoldDB" id="A0A1G7UT54"/>
<dbReference type="CDD" id="cd19166">
    <property type="entry name" value="HemeO-bac"/>
    <property type="match status" value="1"/>
</dbReference>
<evidence type="ECO:0000313" key="1">
    <source>
        <dbReference type="EMBL" id="SDG50775.1"/>
    </source>
</evidence>
<dbReference type="InterPro" id="IPR016084">
    <property type="entry name" value="Haem_Oase-like_multi-hlx"/>
</dbReference>
<dbReference type="EMBL" id="FNCI01000016">
    <property type="protein sequence ID" value="SDG50775.1"/>
    <property type="molecule type" value="Genomic_DNA"/>
</dbReference>
<keyword evidence="2" id="KW-1185">Reference proteome</keyword>
<dbReference type="InterPro" id="IPR016053">
    <property type="entry name" value="Haem_Oase-like"/>
</dbReference>
<dbReference type="SUPFAM" id="SSF48613">
    <property type="entry name" value="Heme oxygenase-like"/>
    <property type="match status" value="1"/>
</dbReference>
<dbReference type="Proteomes" id="UP000198641">
    <property type="component" value="Unassembled WGS sequence"/>
</dbReference>
<name>A0A1G7UT54_9GAMM</name>
<dbReference type="GO" id="GO:0006788">
    <property type="term" value="P:heme oxidation"/>
    <property type="evidence" value="ECO:0007669"/>
    <property type="project" value="InterPro"/>
</dbReference>
<dbReference type="STRING" id="284577.SAMN05216571_11663"/>
<accession>A0A1G7UT54</accession>
<proteinExistence type="predicted"/>
<reference evidence="1 2" key="1">
    <citation type="submission" date="2016-10" db="EMBL/GenBank/DDBJ databases">
        <authorList>
            <person name="de Groot N.N."/>
        </authorList>
    </citation>
    <scope>NUCLEOTIDE SEQUENCE [LARGE SCALE GENOMIC DNA]</scope>
    <source>
        <strain evidence="1 2">BH539</strain>
    </source>
</reference>
<dbReference type="Pfam" id="PF01126">
    <property type="entry name" value="Heme_oxygenase"/>
    <property type="match status" value="1"/>
</dbReference>
<evidence type="ECO:0000313" key="2">
    <source>
        <dbReference type="Proteomes" id="UP000198641"/>
    </source>
</evidence>
<gene>
    <name evidence="1" type="ORF">SAMN05216571_11663</name>
</gene>
<organism evidence="1 2">
    <name type="scientific">Onishia taeanensis</name>
    <dbReference type="NCBI Taxonomy" id="284577"/>
    <lineage>
        <taxon>Bacteria</taxon>
        <taxon>Pseudomonadati</taxon>
        <taxon>Pseudomonadota</taxon>
        <taxon>Gammaproteobacteria</taxon>
        <taxon>Oceanospirillales</taxon>
        <taxon>Halomonadaceae</taxon>
        <taxon>Onishia</taxon>
    </lineage>
</organism>
<dbReference type="GO" id="GO:0004392">
    <property type="term" value="F:heme oxygenase (decyclizing) activity"/>
    <property type="evidence" value="ECO:0007669"/>
    <property type="project" value="InterPro"/>
</dbReference>
<sequence length="211" mass="23718">MSMASASVSFSHAGLRATLRDETSELHRRVERHPLLSPLLKPGLTHRNYALVLKAFHAFYVSLEPWLQSALQCEWADWGLYQYQCRATLLARDLRDLGYRPTSPPARPLPCESPGELGARGSVMGALYVLEGATQGGSVIAPRVSRELNLSPDFGARYFHLYADQCWDDFLALIATTSLLPYSRRAVLSARQTFLTLQVHLDHWHQVAQRS</sequence>
<protein>
    <submittedName>
        <fullName evidence="1">Heme oxygenase</fullName>
    </submittedName>
</protein>